<dbReference type="EC" id="6.3.2.2" evidence="8"/>
<evidence type="ECO:0000256" key="5">
    <source>
        <dbReference type="ARBA" id="ARBA00022741"/>
    </source>
</evidence>
<dbReference type="RefSeq" id="WP_019951935.1">
    <property type="nucleotide sequence ID" value="NZ_JBHLVX010000009.1"/>
</dbReference>
<dbReference type="EMBL" id="JBHLVX010000009">
    <property type="protein sequence ID" value="MFC0266814.1"/>
    <property type="molecule type" value="Genomic_DNA"/>
</dbReference>
<comment type="caution">
    <text evidence="11">The sequence shown here is derived from an EMBL/GenBank/DDBJ whole genome shotgun (WGS) entry which is preliminary data.</text>
</comment>
<dbReference type="PANTHER" id="PTHR38761">
    <property type="entry name" value="GLUTAMATE--CYSTEINE LIGASE"/>
    <property type="match status" value="1"/>
</dbReference>
<gene>
    <name evidence="8 11" type="primary">gshA</name>
    <name evidence="11" type="ORF">ACFFHW_02185</name>
</gene>
<organism evidence="11 12">
    <name type="scientific">Kushneria aurantia</name>
    <dbReference type="NCBI Taxonomy" id="504092"/>
    <lineage>
        <taxon>Bacteria</taxon>
        <taxon>Pseudomonadati</taxon>
        <taxon>Pseudomonadota</taxon>
        <taxon>Gammaproteobacteria</taxon>
        <taxon>Oceanospirillales</taxon>
        <taxon>Halomonadaceae</taxon>
        <taxon>Kushneria</taxon>
    </lineage>
</organism>
<keyword evidence="5 8" id="KW-0547">Nucleotide-binding</keyword>
<dbReference type="Proteomes" id="UP001589814">
    <property type="component" value="Unassembled WGS sequence"/>
</dbReference>
<evidence type="ECO:0000256" key="3">
    <source>
        <dbReference type="ARBA" id="ARBA00022598"/>
    </source>
</evidence>
<evidence type="ECO:0000313" key="11">
    <source>
        <dbReference type="EMBL" id="MFC0266814.1"/>
    </source>
</evidence>
<evidence type="ECO:0000256" key="9">
    <source>
        <dbReference type="RuleBase" id="RU004391"/>
    </source>
</evidence>
<evidence type="ECO:0000256" key="6">
    <source>
        <dbReference type="ARBA" id="ARBA00022840"/>
    </source>
</evidence>
<accession>A0ABV6G0H1</accession>
<keyword evidence="3 8" id="KW-0436">Ligase</keyword>
<evidence type="ECO:0000313" key="12">
    <source>
        <dbReference type="Proteomes" id="UP001589814"/>
    </source>
</evidence>
<evidence type="ECO:0000256" key="7">
    <source>
        <dbReference type="ARBA" id="ARBA00048819"/>
    </source>
</evidence>
<name>A0ABV6G0H1_9GAMM</name>
<keyword evidence="4 8" id="KW-0317">Glutathione biosynthesis</keyword>
<comment type="catalytic activity">
    <reaction evidence="7 8 9">
        <text>L-cysteine + L-glutamate + ATP = gamma-L-glutamyl-L-cysteine + ADP + phosphate + H(+)</text>
        <dbReference type="Rhea" id="RHEA:13285"/>
        <dbReference type="ChEBI" id="CHEBI:15378"/>
        <dbReference type="ChEBI" id="CHEBI:29985"/>
        <dbReference type="ChEBI" id="CHEBI:30616"/>
        <dbReference type="ChEBI" id="CHEBI:35235"/>
        <dbReference type="ChEBI" id="CHEBI:43474"/>
        <dbReference type="ChEBI" id="CHEBI:58173"/>
        <dbReference type="ChEBI" id="CHEBI:456216"/>
        <dbReference type="EC" id="6.3.2.2"/>
    </reaction>
</comment>
<dbReference type="InterPro" id="IPR014746">
    <property type="entry name" value="Gln_synth/guanido_kin_cat_dom"/>
</dbReference>
<evidence type="ECO:0000256" key="8">
    <source>
        <dbReference type="HAMAP-Rule" id="MF_00578"/>
    </source>
</evidence>
<evidence type="ECO:0000256" key="1">
    <source>
        <dbReference type="ARBA" id="ARBA00005006"/>
    </source>
</evidence>
<evidence type="ECO:0000256" key="4">
    <source>
        <dbReference type="ARBA" id="ARBA00022684"/>
    </source>
</evidence>
<protein>
    <recommendedName>
        <fullName evidence="8">Glutamate--cysteine ligase</fullName>
        <ecNumber evidence="8">6.3.2.2</ecNumber>
    </recommendedName>
    <alternativeName>
        <fullName evidence="8">Gamma-ECS</fullName>
        <shortName evidence="8">GCS</shortName>
    </alternativeName>
    <alternativeName>
        <fullName evidence="8">Gamma-glutamylcysteine synthetase</fullName>
    </alternativeName>
</protein>
<proteinExistence type="inferred from homology"/>
<keyword evidence="6 8" id="KW-0067">ATP-binding</keyword>
<comment type="pathway">
    <text evidence="1 8 9">Sulfur metabolism; glutathione biosynthesis; glutathione from L-cysteine and L-glutamate: step 1/2.</text>
</comment>
<dbReference type="HAMAP" id="MF_00578">
    <property type="entry name" value="Glu_cys_ligase"/>
    <property type="match status" value="1"/>
</dbReference>
<dbReference type="NCBIfam" id="TIGR01434">
    <property type="entry name" value="glu_cys_ligase"/>
    <property type="match status" value="1"/>
</dbReference>
<keyword evidence="12" id="KW-1185">Reference proteome</keyword>
<sequence>MSEQFTRRINGLKAPAGEGLFARIRRGIEKEGLRVDAFGRIAATAHPHALGSKLTHPYITTDYSESLLEYITPVFSRPADALEFLADLHRYSYQKLGDELIWPASMPARLDGNDSVPIADYGSSNVGTMKRVYRHGLDVRYGRIMQSIAGIHYNFSLPDEMWRYLQEIDGQQAVSPQAFRSRSWFELIRNFRRHSWVLMYLFGASPGLDRSFLEGRDAGLDAHGERTLLSPCAATLRMSDLGYQNRVQSQLRICFNSLENYIGTLRHAIVTPWPGYERIGVEVDGRWRQLNANMLQIENEYYSDIRPKRVACHDETPTQAMEARGVEYIEVRCLDLDPRKPLGIDETQIHFLDTFLVWCLLSSSPWIPDDECDRLDDNRARVVRQGRDPALRLESEEGTTLLSDRLRELFDSLEPVAELMDSGLETSSHCDALEALRPLIDDPELTPAGQMYREMKASGSDFVDWSLARANEHARWFRETEMDPARRALLDEMVETSHQQQRDTEAADDVDFATFLSRYFEHARRMKVSETA</sequence>
<evidence type="ECO:0000259" key="10">
    <source>
        <dbReference type="Pfam" id="PF04262"/>
    </source>
</evidence>
<evidence type="ECO:0000256" key="2">
    <source>
        <dbReference type="ARBA" id="ARBA00008772"/>
    </source>
</evidence>
<dbReference type="Gene3D" id="3.30.590.20">
    <property type="match status" value="1"/>
</dbReference>
<dbReference type="SUPFAM" id="SSF55931">
    <property type="entry name" value="Glutamine synthetase/guanido kinase"/>
    <property type="match status" value="1"/>
</dbReference>
<dbReference type="InterPro" id="IPR007370">
    <property type="entry name" value="Glu_cys_ligase"/>
</dbReference>
<dbReference type="GO" id="GO:0004357">
    <property type="term" value="F:glutamate-cysteine ligase activity"/>
    <property type="evidence" value="ECO:0007669"/>
    <property type="project" value="UniProtKB-EC"/>
</dbReference>
<dbReference type="InterPro" id="IPR006334">
    <property type="entry name" value="Glut_cys_ligase"/>
</dbReference>
<dbReference type="Pfam" id="PF04262">
    <property type="entry name" value="Glu_cys_ligase"/>
    <property type="match status" value="1"/>
</dbReference>
<feature type="domain" description="Glutamate--cysteine ligase" evidence="10">
    <location>
        <begin position="12"/>
        <end position="382"/>
    </location>
</feature>
<reference evidence="11 12" key="1">
    <citation type="submission" date="2024-09" db="EMBL/GenBank/DDBJ databases">
        <authorList>
            <person name="Sun Q."/>
            <person name="Mori K."/>
        </authorList>
    </citation>
    <scope>NUCLEOTIDE SEQUENCE [LARGE SCALE GENOMIC DNA]</scope>
    <source>
        <strain evidence="11 12">CCM 7415</strain>
    </source>
</reference>
<dbReference type="PANTHER" id="PTHR38761:SF1">
    <property type="entry name" value="GLUTAMATE--CYSTEINE LIGASE"/>
    <property type="match status" value="1"/>
</dbReference>
<comment type="similarity">
    <text evidence="2 8">Belongs to the glutamate--cysteine ligase type 1 family. Type 1 subfamily.</text>
</comment>